<organism evidence="10 11">
    <name type="scientific">Neobacillus bataviensis</name>
    <dbReference type="NCBI Taxonomy" id="220685"/>
    <lineage>
        <taxon>Bacteria</taxon>
        <taxon>Bacillati</taxon>
        <taxon>Bacillota</taxon>
        <taxon>Bacilli</taxon>
        <taxon>Bacillales</taxon>
        <taxon>Bacillaceae</taxon>
        <taxon>Neobacillus</taxon>
    </lineage>
</organism>
<evidence type="ECO:0000256" key="1">
    <source>
        <dbReference type="ARBA" id="ARBA00004651"/>
    </source>
</evidence>
<feature type="transmembrane region" description="Helical" evidence="9">
    <location>
        <begin position="462"/>
        <end position="482"/>
    </location>
</feature>
<keyword evidence="3 9" id="KW-0813">Transport</keyword>
<feature type="transmembrane region" description="Helical" evidence="9">
    <location>
        <begin position="400"/>
        <end position="419"/>
    </location>
</feature>
<dbReference type="FunFam" id="1.20.1740.10:FF:000004">
    <property type="entry name" value="Sodium:alanine symporter family protein"/>
    <property type="match status" value="1"/>
</dbReference>
<evidence type="ECO:0000256" key="5">
    <source>
        <dbReference type="ARBA" id="ARBA00022692"/>
    </source>
</evidence>
<dbReference type="AlphaFoldDB" id="A0A561DH46"/>
<evidence type="ECO:0000256" key="7">
    <source>
        <dbReference type="ARBA" id="ARBA00022989"/>
    </source>
</evidence>
<feature type="transmembrane region" description="Helical" evidence="9">
    <location>
        <begin position="236"/>
        <end position="256"/>
    </location>
</feature>
<feature type="transmembrane region" description="Helical" evidence="9">
    <location>
        <begin position="349"/>
        <end position="369"/>
    </location>
</feature>
<keyword evidence="7 9" id="KW-1133">Transmembrane helix</keyword>
<comment type="subcellular location">
    <subcellularLocation>
        <location evidence="1 9">Cell membrane</location>
        <topology evidence="1 9">Multi-pass membrane protein</topology>
    </subcellularLocation>
</comment>
<keyword evidence="11" id="KW-1185">Reference proteome</keyword>
<dbReference type="Proteomes" id="UP000319671">
    <property type="component" value="Unassembled WGS sequence"/>
</dbReference>
<dbReference type="Pfam" id="PF01235">
    <property type="entry name" value="Na_Ala_symp"/>
    <property type="match status" value="1"/>
</dbReference>
<comment type="caution">
    <text evidence="10">The sequence shown here is derived from an EMBL/GenBank/DDBJ whole genome shotgun (WGS) entry which is preliminary data.</text>
</comment>
<feature type="transmembrane region" description="Helical" evidence="9">
    <location>
        <begin position="196"/>
        <end position="216"/>
    </location>
</feature>
<keyword evidence="4 9" id="KW-1003">Cell membrane</keyword>
<comment type="similarity">
    <text evidence="2 9">Belongs to the alanine or glycine:cation symporter (AGCS) (TC 2.A.25) family.</text>
</comment>
<evidence type="ECO:0000313" key="10">
    <source>
        <dbReference type="EMBL" id="TWE02712.1"/>
    </source>
</evidence>
<keyword evidence="5 9" id="KW-0812">Transmembrane</keyword>
<feature type="transmembrane region" description="Helical" evidence="9">
    <location>
        <begin position="288"/>
        <end position="311"/>
    </location>
</feature>
<dbReference type="Gene3D" id="1.20.1740.10">
    <property type="entry name" value="Amino acid/polyamine transporter I"/>
    <property type="match status" value="1"/>
</dbReference>
<evidence type="ECO:0000313" key="11">
    <source>
        <dbReference type="Proteomes" id="UP000319671"/>
    </source>
</evidence>
<keyword evidence="6 9" id="KW-0769">Symport</keyword>
<evidence type="ECO:0000256" key="6">
    <source>
        <dbReference type="ARBA" id="ARBA00022847"/>
    </source>
</evidence>
<keyword evidence="8 9" id="KW-0472">Membrane</keyword>
<sequence length="529" mass="57587">MLMELNRINKNLKILAAGGHIAGTNSTSIQTIVYQTECLIASIYTTLIRGGKMQQLLQSMVGVTNDFLWSKLLIIMLVSCGIYFTLKTKFVQFRMLKEMVRVLMEGKKGSKDEISPFQAFCVGMAARVGTGNITGIAIAIALGGPGAVFWMWIIAIISSASSFIESTLAQVYKVKDKNGFRGGPSYYMEKGLNKRWMGVIFSILITISFGLVFNSVQSNTVSIAFENSFGTHRLTLGIIMALVFSVIIFGGVTRIAKMAEYKVMILSVLYIGIALFIIATNITKMPEILSLIVKNAFGLQQMAGGTIGAALMNGVKRGLFSNEAGMGSAPNVAATATTSHPVKQGLIQAFGVLTDTLIVCTSTAFIILLSDAWKQPGLEGIALTQAALSEHVGSWASGSLAIFIFLFGFGALIGNYYYGETNIRFLHTSKVWLMVYRISVVAMILFGSVAKVQLVWDLADLFMGFMVIINLIAITLLGKIAFTALTDYMKQKKAGKDPIFYKDCIKNHEGIECWELSPATSTSKKEKAM</sequence>
<dbReference type="PANTHER" id="PTHR30330:SF5">
    <property type="entry name" value="SODIUM_GLUTAMINE SYMPORTER GLNT-RELATED"/>
    <property type="match status" value="1"/>
</dbReference>
<evidence type="ECO:0000256" key="9">
    <source>
        <dbReference type="RuleBase" id="RU363064"/>
    </source>
</evidence>
<dbReference type="PANTHER" id="PTHR30330">
    <property type="entry name" value="AGSS FAMILY TRANSPORTER, SODIUM-ALANINE"/>
    <property type="match status" value="1"/>
</dbReference>
<name>A0A561DH46_9BACI</name>
<protein>
    <submittedName>
        <fullName evidence="10">Putative sodium/glutamine symporter</fullName>
    </submittedName>
</protein>
<feature type="transmembrane region" description="Helical" evidence="9">
    <location>
        <begin position="263"/>
        <end position="282"/>
    </location>
</feature>
<feature type="transmembrane region" description="Helical" evidence="9">
    <location>
        <begin position="431"/>
        <end position="450"/>
    </location>
</feature>
<dbReference type="GO" id="GO:0005283">
    <property type="term" value="F:amino acid:sodium symporter activity"/>
    <property type="evidence" value="ECO:0007669"/>
    <property type="project" value="InterPro"/>
</dbReference>
<proteinExistence type="inferred from homology"/>
<dbReference type="EMBL" id="VIVN01000004">
    <property type="protein sequence ID" value="TWE02712.1"/>
    <property type="molecule type" value="Genomic_DNA"/>
</dbReference>
<gene>
    <name evidence="10" type="ORF">FB550_104264</name>
</gene>
<evidence type="ECO:0000256" key="4">
    <source>
        <dbReference type="ARBA" id="ARBA00022475"/>
    </source>
</evidence>
<reference evidence="10 11" key="1">
    <citation type="submission" date="2019-06" db="EMBL/GenBank/DDBJ databases">
        <title>Sorghum-associated microbial communities from plants grown in Nebraska, USA.</title>
        <authorList>
            <person name="Schachtman D."/>
        </authorList>
    </citation>
    <scope>NUCLEOTIDE SEQUENCE [LARGE SCALE GENOMIC DNA]</scope>
    <source>
        <strain evidence="10 11">2482</strain>
    </source>
</reference>
<dbReference type="InterPro" id="IPR001463">
    <property type="entry name" value="Na/Ala_symport"/>
</dbReference>
<evidence type="ECO:0000256" key="8">
    <source>
        <dbReference type="ARBA" id="ARBA00023136"/>
    </source>
</evidence>
<accession>A0A561DH46</accession>
<dbReference type="NCBIfam" id="TIGR00835">
    <property type="entry name" value="agcS"/>
    <property type="match status" value="1"/>
</dbReference>
<dbReference type="GO" id="GO:0005886">
    <property type="term" value="C:plasma membrane"/>
    <property type="evidence" value="ECO:0007669"/>
    <property type="project" value="UniProtKB-SubCell"/>
</dbReference>
<feature type="transmembrane region" description="Helical" evidence="9">
    <location>
        <begin position="67"/>
        <end position="86"/>
    </location>
</feature>
<evidence type="ECO:0000256" key="3">
    <source>
        <dbReference type="ARBA" id="ARBA00022448"/>
    </source>
</evidence>
<evidence type="ECO:0000256" key="2">
    <source>
        <dbReference type="ARBA" id="ARBA00009261"/>
    </source>
</evidence>
<dbReference type="PRINTS" id="PR00175">
    <property type="entry name" value="NAALASMPORT"/>
</dbReference>